<evidence type="ECO:0000256" key="5">
    <source>
        <dbReference type="ARBA" id="ARBA00074102"/>
    </source>
</evidence>
<name>A0A9Q1L2Y9_9SOLA</name>
<sequence length="315" mass="35537">MACKEEKIPAIDFGKADLRPGTPQWESTKTQLVQALEECGCFEAIYDSKLPPQVQESMFAIAKEIFEYPTETKLKNASTKPLHGYFGRTPDLPSYESLCITDMLHPGNVESFANIFWPQGNPDFCNEVRSYTKRLVELDEMMKRMVLESLGVENYIDEFLKSSQYFLRFSHYEAAKGENTKNKLRPHTDGTFLAIIAQNQVNGLQLMKKDGEWMEVNIAPNSFIVMAGDCFMAWTNGRIHSPVHKVATDENIDRYSIPFSSIPKLGHIVEAPKELVNEEHPLLFKPFEILNLFGFFTSSAASGSGVSAFKTYCGA</sequence>
<protein>
    <recommendedName>
        <fullName evidence="5">2-oxoglutarate-dependent dioxygenase DAO</fullName>
    </recommendedName>
    <alternativeName>
        <fullName evidence="6">Protein DIOXYGENASE FOR AUXIN OXIDATION</fullName>
    </alternativeName>
</protein>
<dbReference type="PROSITE" id="PS51471">
    <property type="entry name" value="FE2OG_OXY"/>
    <property type="match status" value="1"/>
</dbReference>
<comment type="caution">
    <text evidence="9">The sequence shown here is derived from an EMBL/GenBank/DDBJ whole genome shotgun (WGS) entry which is preliminary data.</text>
</comment>
<accession>A0A9Q1L2Y9</accession>
<dbReference type="FunFam" id="2.60.120.330:FF:000017">
    <property type="entry name" value="2-oxoglutarate-dependent dioxygenase DAO"/>
    <property type="match status" value="1"/>
</dbReference>
<evidence type="ECO:0000256" key="7">
    <source>
        <dbReference type="RuleBase" id="RU003682"/>
    </source>
</evidence>
<keyword evidence="2" id="KW-0847">Vitamin C</keyword>
<evidence type="ECO:0000256" key="1">
    <source>
        <dbReference type="ARBA" id="ARBA00022723"/>
    </source>
</evidence>
<dbReference type="GO" id="GO:0002238">
    <property type="term" value="P:response to molecule of fungal origin"/>
    <property type="evidence" value="ECO:0007669"/>
    <property type="project" value="UniProtKB-ARBA"/>
</dbReference>
<dbReference type="GO" id="GO:0046872">
    <property type="term" value="F:metal ion binding"/>
    <property type="evidence" value="ECO:0007669"/>
    <property type="project" value="UniProtKB-KW"/>
</dbReference>
<keyword evidence="7" id="KW-0560">Oxidoreductase</keyword>
<organism evidence="9 10">
    <name type="scientific">Anisodus acutangulus</name>
    <dbReference type="NCBI Taxonomy" id="402998"/>
    <lineage>
        <taxon>Eukaryota</taxon>
        <taxon>Viridiplantae</taxon>
        <taxon>Streptophyta</taxon>
        <taxon>Embryophyta</taxon>
        <taxon>Tracheophyta</taxon>
        <taxon>Spermatophyta</taxon>
        <taxon>Magnoliopsida</taxon>
        <taxon>eudicotyledons</taxon>
        <taxon>Gunneridae</taxon>
        <taxon>Pentapetalae</taxon>
        <taxon>asterids</taxon>
        <taxon>lamiids</taxon>
        <taxon>Solanales</taxon>
        <taxon>Solanaceae</taxon>
        <taxon>Solanoideae</taxon>
        <taxon>Hyoscyameae</taxon>
        <taxon>Anisodus</taxon>
    </lineage>
</organism>
<evidence type="ECO:0000259" key="8">
    <source>
        <dbReference type="PROSITE" id="PS51471"/>
    </source>
</evidence>
<dbReference type="GO" id="GO:0031418">
    <property type="term" value="F:L-ascorbic acid binding"/>
    <property type="evidence" value="ECO:0007669"/>
    <property type="project" value="UniProtKB-KW"/>
</dbReference>
<dbReference type="GO" id="GO:0016706">
    <property type="term" value="F:2-oxoglutarate-dependent dioxygenase activity"/>
    <property type="evidence" value="ECO:0007669"/>
    <property type="project" value="UniProtKB-ARBA"/>
</dbReference>
<comment type="function">
    <text evidence="4">2-oxoglutarate-dependent dioxygenase essential for auxin catabolism and maintenance of auxin homeostasis in reproductive organs. Catalyzes the irreversible oxidation of indole-3-acetic acid (IAA) to the biologically inactive 2-oxoindole-3-acetic acid (OxIAA).</text>
</comment>
<keyword evidence="1 7" id="KW-0479">Metal-binding</keyword>
<dbReference type="InterPro" id="IPR026992">
    <property type="entry name" value="DIOX_N"/>
</dbReference>
<dbReference type="Gene3D" id="2.60.120.330">
    <property type="entry name" value="B-lactam Antibiotic, Isopenicillin N Synthase, Chain"/>
    <property type="match status" value="1"/>
</dbReference>
<gene>
    <name evidence="9" type="ORF">K7X08_002704</name>
</gene>
<evidence type="ECO:0000256" key="3">
    <source>
        <dbReference type="ARBA" id="ARBA00023004"/>
    </source>
</evidence>
<comment type="similarity">
    <text evidence="7">Belongs to the iron/ascorbate-dependent oxidoreductase family.</text>
</comment>
<dbReference type="InterPro" id="IPR044861">
    <property type="entry name" value="IPNS-like_FE2OG_OXY"/>
</dbReference>
<dbReference type="GO" id="GO:0009805">
    <property type="term" value="P:coumarin biosynthetic process"/>
    <property type="evidence" value="ECO:0007669"/>
    <property type="project" value="UniProtKB-ARBA"/>
</dbReference>
<evidence type="ECO:0000256" key="2">
    <source>
        <dbReference type="ARBA" id="ARBA00022896"/>
    </source>
</evidence>
<dbReference type="AlphaFoldDB" id="A0A9Q1L2Y9"/>
<evidence type="ECO:0000313" key="10">
    <source>
        <dbReference type="Proteomes" id="UP001152561"/>
    </source>
</evidence>
<evidence type="ECO:0000313" key="9">
    <source>
        <dbReference type="EMBL" id="KAJ8525906.1"/>
    </source>
</evidence>
<dbReference type="Pfam" id="PF03171">
    <property type="entry name" value="2OG-FeII_Oxy"/>
    <property type="match status" value="1"/>
</dbReference>
<reference evidence="10" key="1">
    <citation type="journal article" date="2023" name="Proc. Natl. Acad. Sci. U.S.A.">
        <title>Genomic and structural basis for evolution of tropane alkaloid biosynthesis.</title>
        <authorList>
            <person name="Wanga Y.-J."/>
            <person name="Taina T."/>
            <person name="Yua J.-Y."/>
            <person name="Lia J."/>
            <person name="Xua B."/>
            <person name="Chenc J."/>
            <person name="D'Auriad J.C."/>
            <person name="Huanga J.-P."/>
            <person name="Huanga S.-X."/>
        </authorList>
    </citation>
    <scope>NUCLEOTIDE SEQUENCE [LARGE SCALE GENOMIC DNA]</scope>
    <source>
        <strain evidence="10">cv. KIB-2019</strain>
    </source>
</reference>
<proteinExistence type="inferred from homology"/>
<dbReference type="InterPro" id="IPR027443">
    <property type="entry name" value="IPNS-like_sf"/>
</dbReference>
<dbReference type="PANTHER" id="PTHR47990">
    <property type="entry name" value="2-OXOGLUTARATE (2OG) AND FE(II)-DEPENDENT OXYGENASE SUPERFAMILY PROTEIN-RELATED"/>
    <property type="match status" value="1"/>
</dbReference>
<dbReference type="Proteomes" id="UP001152561">
    <property type="component" value="Unassembled WGS sequence"/>
</dbReference>
<feature type="domain" description="Fe2OG dioxygenase" evidence="8">
    <location>
        <begin position="161"/>
        <end position="263"/>
    </location>
</feature>
<evidence type="ECO:0000256" key="4">
    <source>
        <dbReference type="ARBA" id="ARBA00054658"/>
    </source>
</evidence>
<dbReference type="InterPro" id="IPR050231">
    <property type="entry name" value="Iron_ascorbate_oxido_reductase"/>
</dbReference>
<dbReference type="OrthoDB" id="288590at2759"/>
<dbReference type="SUPFAM" id="SSF51197">
    <property type="entry name" value="Clavaminate synthase-like"/>
    <property type="match status" value="1"/>
</dbReference>
<dbReference type="EMBL" id="JAJAGQ010000035">
    <property type="protein sequence ID" value="KAJ8525906.1"/>
    <property type="molecule type" value="Genomic_DNA"/>
</dbReference>
<keyword evidence="3 7" id="KW-0408">Iron</keyword>
<evidence type="ECO:0000256" key="6">
    <source>
        <dbReference type="ARBA" id="ARBA00076740"/>
    </source>
</evidence>
<keyword evidence="10" id="KW-1185">Reference proteome</keyword>
<dbReference type="InterPro" id="IPR005123">
    <property type="entry name" value="Oxoglu/Fe-dep_dioxygenase_dom"/>
</dbReference>
<dbReference type="Pfam" id="PF14226">
    <property type="entry name" value="DIOX_N"/>
    <property type="match status" value="1"/>
</dbReference>